<evidence type="ECO:0000313" key="12">
    <source>
        <dbReference type="EMBL" id="UWM55519.1"/>
    </source>
</evidence>
<feature type="binding site" evidence="10">
    <location>
        <position position="222"/>
    </location>
    <ligand>
        <name>L-glutamine</name>
        <dbReference type="ChEBI" id="CHEBI:58359"/>
    </ligand>
</feature>
<dbReference type="GO" id="GO:0004088">
    <property type="term" value="F:carbamoyl-phosphate synthase (glutamine-hydrolyzing) activity"/>
    <property type="evidence" value="ECO:0007669"/>
    <property type="project" value="UniProtKB-UniRule"/>
</dbReference>
<evidence type="ECO:0000256" key="5">
    <source>
        <dbReference type="ARBA" id="ARBA00022741"/>
    </source>
</evidence>
<dbReference type="NCBIfam" id="TIGR01368">
    <property type="entry name" value="CPSaseIIsmall"/>
    <property type="match status" value="1"/>
</dbReference>
<dbReference type="PANTHER" id="PTHR43418">
    <property type="entry name" value="MULTIFUNCTIONAL TRYPTOPHAN BIOSYNTHESIS PROTEIN-RELATED"/>
    <property type="match status" value="1"/>
</dbReference>
<evidence type="ECO:0000256" key="2">
    <source>
        <dbReference type="ARBA" id="ARBA00007800"/>
    </source>
</evidence>
<dbReference type="GO" id="GO:0006526">
    <property type="term" value="P:L-arginine biosynthetic process"/>
    <property type="evidence" value="ECO:0007669"/>
    <property type="project" value="UniProtKB-UniRule"/>
</dbReference>
<accession>A0A9E7UC85</accession>
<dbReference type="SMART" id="SM01097">
    <property type="entry name" value="CPSase_sm_chain"/>
    <property type="match status" value="1"/>
</dbReference>
<feature type="binding site" evidence="10">
    <location>
        <position position="49"/>
    </location>
    <ligand>
        <name>L-glutamine</name>
        <dbReference type="ChEBI" id="CHEBI:58359"/>
    </ligand>
</feature>
<organism evidence="12 13">
    <name type="scientific">Salinirubellus salinus</name>
    <dbReference type="NCBI Taxonomy" id="1364945"/>
    <lineage>
        <taxon>Archaea</taxon>
        <taxon>Methanobacteriati</taxon>
        <taxon>Methanobacteriota</taxon>
        <taxon>Stenosarchaea group</taxon>
        <taxon>Halobacteria</taxon>
        <taxon>Halobacteriales</taxon>
        <taxon>Natronomonadaceae</taxon>
        <taxon>Salinirubellus</taxon>
    </lineage>
</organism>
<dbReference type="InterPro" id="IPR035686">
    <property type="entry name" value="CPSase_GATase1"/>
</dbReference>
<dbReference type="Gene3D" id="3.50.30.20">
    <property type="entry name" value="Carbamoyl-phosphate synthase small subunit, N-terminal domain"/>
    <property type="match status" value="1"/>
</dbReference>
<dbReference type="PROSITE" id="PS51273">
    <property type="entry name" value="GATASE_TYPE_1"/>
    <property type="match status" value="1"/>
</dbReference>
<dbReference type="RefSeq" id="WP_260594619.1">
    <property type="nucleotide sequence ID" value="NZ_CP104003.1"/>
</dbReference>
<dbReference type="PRINTS" id="PR00099">
    <property type="entry name" value="CPSGATASE"/>
</dbReference>
<feature type="domain" description="Carbamoyl-phosphate synthase small subunit N-terminal" evidence="11">
    <location>
        <begin position="6"/>
        <end position="126"/>
    </location>
</feature>
<dbReference type="InterPro" id="IPR006274">
    <property type="entry name" value="CarbamoylP_synth_ssu"/>
</dbReference>
<feature type="active site" evidence="10">
    <location>
        <position position="328"/>
    </location>
</feature>
<dbReference type="Pfam" id="PF00117">
    <property type="entry name" value="GATase"/>
    <property type="match status" value="1"/>
</dbReference>
<feature type="binding site" evidence="10">
    <location>
        <position position="292"/>
    </location>
    <ligand>
        <name>L-glutamine</name>
        <dbReference type="ChEBI" id="CHEBI:58359"/>
    </ligand>
</feature>
<dbReference type="NCBIfam" id="NF009475">
    <property type="entry name" value="PRK12838.1"/>
    <property type="match status" value="1"/>
</dbReference>
<comment type="function">
    <text evidence="10">Small subunit of the glutamine-dependent carbamoyl phosphate synthetase (CPSase). CPSase catalyzes the formation of carbamoyl phosphate from the ammonia moiety of glutamine, carbonate, and phosphate donated by ATP, constituting the first step of 2 biosynthetic pathways, one leading to arginine and/or urea and the other to pyrimidine nucleotides. The small subunit (glutamine amidotransferase) binds and cleaves glutamine to supply the large subunit with the substrate ammonia.</text>
</comment>
<dbReference type="CDD" id="cd01744">
    <property type="entry name" value="GATase1_CPSase"/>
    <property type="match status" value="1"/>
</dbReference>
<dbReference type="GO" id="GO:0006207">
    <property type="term" value="P:'de novo' pyrimidine nucleobase biosynthetic process"/>
    <property type="evidence" value="ECO:0007669"/>
    <property type="project" value="InterPro"/>
</dbReference>
<feature type="active site" description="Nucleophile" evidence="10">
    <location>
        <position position="247"/>
    </location>
</feature>
<gene>
    <name evidence="10 12" type="primary">carA</name>
    <name evidence="12" type="ORF">N0B31_04350</name>
</gene>
<feature type="binding site" evidence="10">
    <location>
        <position position="251"/>
    </location>
    <ligand>
        <name>L-glutamine</name>
        <dbReference type="ChEBI" id="CHEBI:58359"/>
    </ligand>
</feature>
<comment type="pathway">
    <text evidence="1 10">Amino-acid biosynthesis; L-arginine biosynthesis; carbamoyl phosphate from bicarbonate: step 1/1.</text>
</comment>
<dbReference type="InterPro" id="IPR029062">
    <property type="entry name" value="Class_I_gatase-like"/>
</dbReference>
<dbReference type="KEGG" id="ssai:N0B31_04350"/>
<evidence type="ECO:0000256" key="9">
    <source>
        <dbReference type="ARBA" id="ARBA00048816"/>
    </source>
</evidence>
<evidence type="ECO:0000256" key="4">
    <source>
        <dbReference type="ARBA" id="ARBA00022598"/>
    </source>
</evidence>
<dbReference type="HAMAP" id="MF_01209">
    <property type="entry name" value="CPSase_S_chain"/>
    <property type="match status" value="1"/>
</dbReference>
<keyword evidence="10" id="KW-0028">Amino-acid biosynthesis</keyword>
<name>A0A9E7UC85_9EURY</name>
<dbReference type="GO" id="GO:0044205">
    <property type="term" value="P:'de novo' UMP biosynthetic process"/>
    <property type="evidence" value="ECO:0007669"/>
    <property type="project" value="UniProtKB-UniRule"/>
</dbReference>
<dbReference type="InterPro" id="IPR036480">
    <property type="entry name" value="CarbP_synth_ssu_N_sf"/>
</dbReference>
<evidence type="ECO:0000256" key="10">
    <source>
        <dbReference type="HAMAP-Rule" id="MF_01209"/>
    </source>
</evidence>
<dbReference type="Gene3D" id="3.40.50.880">
    <property type="match status" value="1"/>
</dbReference>
<comment type="similarity">
    <text evidence="2 10">Belongs to the CarA family.</text>
</comment>
<feature type="binding site" evidence="10">
    <location>
        <position position="291"/>
    </location>
    <ligand>
        <name>L-glutamine</name>
        <dbReference type="ChEBI" id="CHEBI:58359"/>
    </ligand>
</feature>
<dbReference type="GO" id="GO:0005524">
    <property type="term" value="F:ATP binding"/>
    <property type="evidence" value="ECO:0007669"/>
    <property type="project" value="UniProtKB-UniRule"/>
</dbReference>
<proteinExistence type="inferred from homology"/>
<dbReference type="SUPFAM" id="SSF52317">
    <property type="entry name" value="Class I glutamine amidotransferase-like"/>
    <property type="match status" value="1"/>
</dbReference>
<dbReference type="InterPro" id="IPR017926">
    <property type="entry name" value="GATASE"/>
</dbReference>
<comment type="pathway">
    <text evidence="10">Pyrimidine metabolism; UMP biosynthesis via de novo pathway; (S)-dihydroorotate from bicarbonate: step 1/3.</text>
</comment>
<keyword evidence="5 10" id="KW-0547">Nucleotide-binding</keyword>
<keyword evidence="6 10" id="KW-0067">ATP-binding</keyword>
<dbReference type="Proteomes" id="UP001057580">
    <property type="component" value="Chromosome"/>
</dbReference>
<dbReference type="EMBL" id="CP104003">
    <property type="protein sequence ID" value="UWM55519.1"/>
    <property type="molecule type" value="Genomic_DNA"/>
</dbReference>
<evidence type="ECO:0000256" key="7">
    <source>
        <dbReference type="ARBA" id="ARBA00022962"/>
    </source>
</evidence>
<feature type="region of interest" description="CPSase" evidence="10">
    <location>
        <begin position="1"/>
        <end position="171"/>
    </location>
</feature>
<dbReference type="GO" id="GO:0006541">
    <property type="term" value="P:glutamine metabolic process"/>
    <property type="evidence" value="ECO:0007669"/>
    <property type="project" value="InterPro"/>
</dbReference>
<dbReference type="InterPro" id="IPR002474">
    <property type="entry name" value="CarbamoylP_synth_ssu_N"/>
</dbReference>
<evidence type="ECO:0000256" key="6">
    <source>
        <dbReference type="ARBA" id="ARBA00022840"/>
    </source>
</evidence>
<dbReference type="EC" id="6.3.5.5" evidence="10"/>
<dbReference type="Pfam" id="PF00988">
    <property type="entry name" value="CPSase_sm_chain"/>
    <property type="match status" value="1"/>
</dbReference>
<protein>
    <recommendedName>
        <fullName evidence="10">Carbamoyl phosphate synthase small chain</fullName>
        <ecNumber evidence="10">6.3.5.5</ecNumber>
    </recommendedName>
    <alternativeName>
        <fullName evidence="10">Carbamoyl phosphate synthetase glutamine chain</fullName>
    </alternativeName>
</protein>
<evidence type="ECO:0000256" key="3">
    <source>
        <dbReference type="ARBA" id="ARBA00022571"/>
    </source>
</evidence>
<dbReference type="PANTHER" id="PTHR43418:SF7">
    <property type="entry name" value="CARBAMOYL-PHOSPHATE SYNTHASE SMALL CHAIN"/>
    <property type="match status" value="1"/>
</dbReference>
<feature type="binding site" evidence="10">
    <location>
        <position position="289"/>
    </location>
    <ligand>
        <name>L-glutamine</name>
        <dbReference type="ChEBI" id="CHEBI:58359"/>
    </ligand>
</feature>
<feature type="binding site" evidence="10">
    <location>
        <position position="220"/>
    </location>
    <ligand>
        <name>L-glutamine</name>
        <dbReference type="ChEBI" id="CHEBI:58359"/>
    </ligand>
</feature>
<comment type="catalytic activity">
    <reaction evidence="9 10">
        <text>hydrogencarbonate + L-glutamine + 2 ATP + H2O = carbamoyl phosphate + L-glutamate + 2 ADP + phosphate + 2 H(+)</text>
        <dbReference type="Rhea" id="RHEA:18633"/>
        <dbReference type="ChEBI" id="CHEBI:15377"/>
        <dbReference type="ChEBI" id="CHEBI:15378"/>
        <dbReference type="ChEBI" id="CHEBI:17544"/>
        <dbReference type="ChEBI" id="CHEBI:29985"/>
        <dbReference type="ChEBI" id="CHEBI:30616"/>
        <dbReference type="ChEBI" id="CHEBI:43474"/>
        <dbReference type="ChEBI" id="CHEBI:58228"/>
        <dbReference type="ChEBI" id="CHEBI:58359"/>
        <dbReference type="ChEBI" id="CHEBI:456216"/>
        <dbReference type="EC" id="6.3.5.5"/>
    </reaction>
</comment>
<feature type="binding site" evidence="10">
    <location>
        <position position="248"/>
    </location>
    <ligand>
        <name>L-glutamine</name>
        <dbReference type="ChEBI" id="CHEBI:58359"/>
    </ligand>
</feature>
<dbReference type="SUPFAM" id="SSF52021">
    <property type="entry name" value="Carbamoyl phosphate synthetase, small subunit N-terminal domain"/>
    <property type="match status" value="1"/>
</dbReference>
<dbReference type="AlphaFoldDB" id="A0A9E7UC85"/>
<reference evidence="12" key="1">
    <citation type="submission" date="2022-09" db="EMBL/GenBank/DDBJ databases">
        <title>Diverse halophilic archaea isolated from saline environments.</title>
        <authorList>
            <person name="Cui H.-L."/>
        </authorList>
    </citation>
    <scope>NUCLEOTIDE SEQUENCE</scope>
    <source>
        <strain evidence="12">ZS-35-S2</strain>
    </source>
</reference>
<dbReference type="GeneID" id="74941626"/>
<keyword evidence="7 10" id="KW-0315">Glutamine amidotransferase</keyword>
<evidence type="ECO:0000313" key="13">
    <source>
        <dbReference type="Proteomes" id="UP001057580"/>
    </source>
</evidence>
<dbReference type="InterPro" id="IPR050472">
    <property type="entry name" value="Anth_synth/Amidotransfase"/>
</dbReference>
<evidence type="ECO:0000256" key="8">
    <source>
        <dbReference type="ARBA" id="ARBA00022975"/>
    </source>
</evidence>
<keyword evidence="8 10" id="KW-0665">Pyrimidine biosynthesis</keyword>
<keyword evidence="13" id="KW-1185">Reference proteome</keyword>
<feature type="active site" evidence="10">
    <location>
        <position position="330"/>
    </location>
</feature>
<comment type="subunit">
    <text evidence="10">Composed of two chains; the small (or glutamine) chain promotes the hydrolysis of glutamine to ammonia, which is used by the large (or ammonia) chain to synthesize carbamoyl phosphate. Tetramer of heterodimers (alpha,beta)4.</text>
</comment>
<comment type="catalytic activity">
    <reaction evidence="10">
        <text>L-glutamine + H2O = L-glutamate + NH4(+)</text>
        <dbReference type="Rhea" id="RHEA:15889"/>
        <dbReference type="ChEBI" id="CHEBI:15377"/>
        <dbReference type="ChEBI" id="CHEBI:28938"/>
        <dbReference type="ChEBI" id="CHEBI:29985"/>
        <dbReference type="ChEBI" id="CHEBI:58359"/>
    </reaction>
</comment>
<evidence type="ECO:0000256" key="1">
    <source>
        <dbReference type="ARBA" id="ARBA00005077"/>
    </source>
</evidence>
<sequence>MSENSETAYLAIEGGRVVEARSRAPGRTRGELVFTTAYTGYEESLTDPSYEEQVLTFSYPLIGNYGVREERFESDRVHPRGVVARELTDDVAEWLESEGVPAVDHLDTRDLVTGIRDEGAMKCGISAGPDASEEAALEELENCIGMSDHTDIGSQVSIAERTTYNADGDGPRVALVDCGAKGSIVDSLVERDAVVDVLPYDATIADVEHVDPDVLFVSNGPGDPENFTAAEALVEEYVGELPLAGICLGQQVVANALGGGTEKMAFGHRGVNQPVRDLRSGRVVMTTQNHGYTVADPGPLEVTQVNVNDDTPEGLESDELEVITRQYHPEANPGPHDSLDFFDDVLALAGHEKPETTPSA</sequence>
<keyword evidence="4 10" id="KW-0436">Ligase</keyword>
<dbReference type="PRINTS" id="PR00096">
    <property type="entry name" value="GATASE"/>
</dbReference>
<evidence type="ECO:0000259" key="11">
    <source>
        <dbReference type="SMART" id="SM01097"/>
    </source>
</evidence>
<keyword evidence="3 10" id="KW-0055">Arginine biosynthesis</keyword>